<evidence type="ECO:0000256" key="9">
    <source>
        <dbReference type="ARBA" id="ARBA00022989"/>
    </source>
</evidence>
<accession>A0A0F7RZY6</accession>
<feature type="transmembrane region" description="Helical" evidence="11">
    <location>
        <begin position="554"/>
        <end position="577"/>
    </location>
</feature>
<dbReference type="Proteomes" id="UP000242770">
    <property type="component" value="Unassembled WGS sequence"/>
</dbReference>
<dbReference type="STRING" id="49012.A0A0F7RZY6"/>
<dbReference type="GO" id="GO:0000026">
    <property type="term" value="F:alpha-1,2-mannosyltransferase activity"/>
    <property type="evidence" value="ECO:0007669"/>
    <property type="project" value="TreeGrafter"/>
</dbReference>
<keyword evidence="8 11" id="KW-0256">Endoplasmic reticulum</keyword>
<name>A0A0F7RZY6_9BASI</name>
<dbReference type="GO" id="GO:0006465">
    <property type="term" value="P:signal peptide processing"/>
    <property type="evidence" value="ECO:0007669"/>
    <property type="project" value="InterPro"/>
</dbReference>
<keyword evidence="7 11" id="KW-0812">Transmembrane</keyword>
<keyword evidence="6" id="KW-0808">Transferase</keyword>
<dbReference type="GO" id="GO:0005787">
    <property type="term" value="C:signal peptidase complex"/>
    <property type="evidence" value="ECO:0007669"/>
    <property type="project" value="InterPro"/>
</dbReference>
<comment type="similarity">
    <text evidence="4">Belongs to the SPCS2 family.</text>
</comment>
<reference evidence="13" key="1">
    <citation type="submission" date="2014-06" db="EMBL/GenBank/DDBJ databases">
        <authorList>
            <person name="Berkman P.J."/>
        </authorList>
    </citation>
    <scope>NUCLEOTIDE SEQUENCE [LARGE SCALE GENOMIC DNA]</scope>
</reference>
<comment type="similarity">
    <text evidence="3 11">Belongs to the glycosyltransferase 22 family.</text>
</comment>
<dbReference type="InterPro" id="IPR005599">
    <property type="entry name" value="GPI_mannosylTrfase"/>
</dbReference>
<keyword evidence="10 11" id="KW-0472">Membrane</keyword>
<evidence type="ECO:0000256" key="10">
    <source>
        <dbReference type="ARBA" id="ARBA00023136"/>
    </source>
</evidence>
<keyword evidence="9 11" id="KW-1133">Transmembrane helix</keyword>
<dbReference type="InterPro" id="IPR009582">
    <property type="entry name" value="Spc2/SPCS2"/>
</dbReference>
<dbReference type="EC" id="2.4.1.-" evidence="11"/>
<feature type="transmembrane region" description="Helical" evidence="11">
    <location>
        <begin position="634"/>
        <end position="653"/>
    </location>
</feature>
<comment type="subcellular location">
    <subcellularLocation>
        <location evidence="1 11">Endoplasmic reticulum membrane</location>
        <topology evidence="1 11">Multi-pass membrane protein</topology>
    </subcellularLocation>
</comment>
<evidence type="ECO:0000256" key="6">
    <source>
        <dbReference type="ARBA" id="ARBA00022679"/>
    </source>
</evidence>
<dbReference type="UniPathway" id="UPA00378"/>
<feature type="transmembrane region" description="Helical" evidence="11">
    <location>
        <begin position="674"/>
        <end position="694"/>
    </location>
</feature>
<proteinExistence type="inferred from homology"/>
<dbReference type="EMBL" id="CCFA01005039">
    <property type="protein sequence ID" value="CDS02150.1"/>
    <property type="molecule type" value="Genomic_DNA"/>
</dbReference>
<feature type="transmembrane region" description="Helical" evidence="11">
    <location>
        <begin position="99"/>
        <end position="119"/>
    </location>
</feature>
<gene>
    <name evidence="12" type="primary">SSCI83250.1</name>
</gene>
<keyword evidence="5 11" id="KW-0328">Glycosyltransferase</keyword>
<dbReference type="Pfam" id="PF06703">
    <property type="entry name" value="SPC25"/>
    <property type="match status" value="1"/>
</dbReference>
<feature type="transmembrane region" description="Helical" evidence="11">
    <location>
        <begin position="489"/>
        <end position="510"/>
    </location>
</feature>
<protein>
    <recommendedName>
        <fullName evidence="11">Mannosyltransferase</fullName>
        <ecNumber evidence="11">2.4.1.-</ecNumber>
    </recommendedName>
</protein>
<evidence type="ECO:0000256" key="7">
    <source>
        <dbReference type="ARBA" id="ARBA00022692"/>
    </source>
</evidence>
<evidence type="ECO:0000256" key="1">
    <source>
        <dbReference type="ARBA" id="ARBA00004477"/>
    </source>
</evidence>
<feature type="transmembrane region" description="Helical" evidence="11">
    <location>
        <begin position="66"/>
        <end position="87"/>
    </location>
</feature>
<evidence type="ECO:0000256" key="8">
    <source>
        <dbReference type="ARBA" id="ARBA00022824"/>
    </source>
</evidence>
<evidence type="ECO:0000256" key="5">
    <source>
        <dbReference type="ARBA" id="ARBA00022676"/>
    </source>
</evidence>
<evidence type="ECO:0000313" key="13">
    <source>
        <dbReference type="Proteomes" id="UP000242770"/>
    </source>
</evidence>
<feature type="transmembrane region" description="Helical" evidence="11">
    <location>
        <begin position="604"/>
        <end position="622"/>
    </location>
</feature>
<evidence type="ECO:0000256" key="11">
    <source>
        <dbReference type="RuleBase" id="RU363075"/>
    </source>
</evidence>
<feature type="transmembrane region" description="Helical" evidence="11">
    <location>
        <begin position="442"/>
        <end position="469"/>
    </location>
</feature>
<dbReference type="AlphaFoldDB" id="A0A0F7RZY6"/>
<evidence type="ECO:0000256" key="4">
    <source>
        <dbReference type="ARBA" id="ARBA00007324"/>
    </source>
</evidence>
<dbReference type="Pfam" id="PF03901">
    <property type="entry name" value="Glyco_transf_22"/>
    <property type="match status" value="1"/>
</dbReference>
<comment type="pathway">
    <text evidence="2">Protein modification; protein glycosylation.</text>
</comment>
<dbReference type="GO" id="GO:0006487">
    <property type="term" value="P:protein N-linked glycosylation"/>
    <property type="evidence" value="ECO:0007669"/>
    <property type="project" value="TreeGrafter"/>
</dbReference>
<dbReference type="PANTHER" id="PTHR22760:SF2">
    <property type="entry name" value="ALPHA-1,2-MANNOSYLTRANSFERASE ALG9"/>
    <property type="match status" value="1"/>
</dbReference>
<dbReference type="PANTHER" id="PTHR22760">
    <property type="entry name" value="GLYCOSYLTRANSFERASE"/>
    <property type="match status" value="1"/>
</dbReference>
<evidence type="ECO:0000313" key="12">
    <source>
        <dbReference type="EMBL" id="CDS02150.1"/>
    </source>
</evidence>
<evidence type="ECO:0000256" key="2">
    <source>
        <dbReference type="ARBA" id="ARBA00004922"/>
    </source>
</evidence>
<evidence type="ECO:0000256" key="3">
    <source>
        <dbReference type="ARBA" id="ARBA00007063"/>
    </source>
</evidence>
<keyword evidence="13" id="KW-1185">Reference proteome</keyword>
<organism evidence="12 13">
    <name type="scientific">Sporisorium scitamineum</name>
    <dbReference type="NCBI Taxonomy" id="49012"/>
    <lineage>
        <taxon>Eukaryota</taxon>
        <taxon>Fungi</taxon>
        <taxon>Dikarya</taxon>
        <taxon>Basidiomycota</taxon>
        <taxon>Ustilaginomycotina</taxon>
        <taxon>Ustilaginomycetes</taxon>
        <taxon>Ustilaginales</taxon>
        <taxon>Ustilaginaceae</taxon>
        <taxon>Sporisorium</taxon>
    </lineage>
</organism>
<sequence>MVKKEAANKASTDRIVVDNSNLTELKATCDEAVERILSRRPEADGASAAKTQGFAPFKASHLHTDLRLALGFTASAIMIGTSIWAYFVEKEWKRNKQACAIAVVVYTILSGISMIDSYLQGNAIFTGTRKTLSNRIETEHLVISSPPLPKAAKKDAKAANGKPILTPPAYTLQIIYTRKSNKGKSLLANKSEQIPATAATIHSFWPGQGLRFNKQGNAAFAKATAAKDAAAVDALLSRRNALLQDYTRAHQKPAWSPSISAAFRFLVIIRVSSAMYSVIKDCDESFGYWEPLHLLTFGRSGHNHASVPFQTWEYSPQFAIRSWAFIAHYLPLAKSLAYFGVGKRQVFFAVRLLLAFVSSFVDARFYKAVADVFSARVGRYCLMAMATSAGIYEASTAFLPSTFVMHATTLAFSSCLYPARLPSSDPSVLSNPSQRRFKPERLLLSALSFAAGAIIGWPYAIILALPFVLEQLLLRGDDIVANGKYSNWVVSRWSTAIGAAVFAGIIALPVLAIDTLAYGKLTFAPLNTVLYNLFSKTRGAGPELYGTEPFTFYFSNLFLNFNIFFPLALLSLPLLIVSARIDPRRFQRPALEIKKGHASVDKPSSLFSLALLRLAPFYIWFVVLSVQSHKEERFMYPAYTLLCLNAAVSLYLIRKLSEVVFIRVTKSPYRASKSSLFTTITSSILALALVLGVLRSVGQLNNYHSPFDVLFHFEGYELPRVVADVFPQTLSPQIQQRIASGLSPVASREEKEYNDRGYGAENKGVSVDLSIDLAPLATLETPVRLCYGKEWHRFPSHFLVPAGVEVEWIKSDFDGILPKHFDVDAVSALQPSDAVARTLDATLGWIWPWSSITRRVQSGFNDLNKEEVDRYVDVSTCDYLVDLDLPHRSLADNESRYEPRYATLTDEWDRVFCGAFLDAEFSRPVVDPRDSWVSRVGKKVGGTLHRAFWLPKSWPGNANVYGDYCLLRNRGSRFGPKPSVEP</sequence>